<evidence type="ECO:0000313" key="1">
    <source>
        <dbReference type="EMBL" id="CNG63587.1"/>
    </source>
</evidence>
<dbReference type="Proteomes" id="UP000038750">
    <property type="component" value="Unassembled WGS sequence"/>
</dbReference>
<dbReference type="EMBL" id="CPZJ01000024">
    <property type="protein sequence ID" value="CNG63587.1"/>
    <property type="molecule type" value="Genomic_DNA"/>
</dbReference>
<gene>
    <name evidence="1" type="ORF">ERS008530_04270</name>
</gene>
<dbReference type="RefSeq" id="WP_073999985.1">
    <property type="nucleotide sequence ID" value="NZ_CPZJ01000024.1"/>
</dbReference>
<organism evidence="1 2">
    <name type="scientific">Yersinia intermedia</name>
    <dbReference type="NCBI Taxonomy" id="631"/>
    <lineage>
        <taxon>Bacteria</taxon>
        <taxon>Pseudomonadati</taxon>
        <taxon>Pseudomonadota</taxon>
        <taxon>Gammaproteobacteria</taxon>
        <taxon>Enterobacterales</taxon>
        <taxon>Yersiniaceae</taxon>
        <taxon>Yersinia</taxon>
    </lineage>
</organism>
<proteinExistence type="predicted"/>
<reference evidence="1 2" key="1">
    <citation type="submission" date="2015-03" db="EMBL/GenBank/DDBJ databases">
        <authorList>
            <person name="Murphy D."/>
        </authorList>
    </citation>
    <scope>NUCLEOTIDE SEQUENCE [LARGE SCALE GENOMIC DNA]</scope>
    <source>
        <strain evidence="1 2">BR165/97</strain>
    </source>
</reference>
<sequence length="356" mass="40205">MKDDVVILNYTQDAIKDLTGIERNILTTHPYSSHVLRNIITLLSDSTKFILPNCADFVDSENFTQTHLDLARLPYPVVAFEIPWVKETPLEQYRDFPVSLSTKRIALCIEYSVEYKHLCPVHNIDRLLNDHPEGGVLVFSIYYSDDEQLWIASTGGSFIPFNNKVQNVKDSKSNILPATRIAHEQLMMAGKIKSKNPRQFFAEPFIALPEFAAQMQSALGSREKLFSDIMLNTRDEVFAYIGACSLLNCANVIIENANVPSAVTNKLPPSARKKLKPQPKSKFEYKILQISEERIISTKGAGVGGNETSLRRTHLRRGHLRRLSDKIVWVRPSVINPGSTAGFLAKDYSIRKKNND</sequence>
<dbReference type="AlphaFoldDB" id="A0A0T9MZL2"/>
<name>A0A0T9MZL2_YERIN</name>
<protein>
    <submittedName>
        <fullName evidence="1">Uncharacterized protein</fullName>
    </submittedName>
</protein>
<accession>A0A0T9MZL2</accession>
<evidence type="ECO:0000313" key="2">
    <source>
        <dbReference type="Proteomes" id="UP000038750"/>
    </source>
</evidence>